<organism evidence="3 4">
    <name type="scientific">Streptomyces alboniger</name>
    <dbReference type="NCBI Taxonomy" id="132473"/>
    <lineage>
        <taxon>Bacteria</taxon>
        <taxon>Bacillati</taxon>
        <taxon>Actinomycetota</taxon>
        <taxon>Actinomycetes</taxon>
        <taxon>Kitasatosporales</taxon>
        <taxon>Streptomycetaceae</taxon>
        <taxon>Streptomyces</taxon>
        <taxon>Streptomyces aurantiacus group</taxon>
    </lineage>
</organism>
<gene>
    <name evidence="3" type="ORF">CP975_32910</name>
</gene>
<accession>A0A5J6HR66</accession>
<protein>
    <recommendedName>
        <fullName evidence="5">DoxX family protein</fullName>
    </recommendedName>
</protein>
<feature type="chain" id="PRO_5023807844" description="DoxX family protein" evidence="2">
    <location>
        <begin position="20"/>
        <end position="122"/>
    </location>
</feature>
<evidence type="ECO:0000313" key="4">
    <source>
        <dbReference type="Proteomes" id="UP000326553"/>
    </source>
</evidence>
<keyword evidence="1" id="KW-1133">Transmembrane helix</keyword>
<dbReference type="Proteomes" id="UP000326553">
    <property type="component" value="Chromosome"/>
</dbReference>
<feature type="transmembrane region" description="Helical" evidence="1">
    <location>
        <begin position="64"/>
        <end position="80"/>
    </location>
</feature>
<dbReference type="EMBL" id="CP023695">
    <property type="protein sequence ID" value="QEV21682.1"/>
    <property type="molecule type" value="Genomic_DNA"/>
</dbReference>
<proteinExistence type="predicted"/>
<keyword evidence="4" id="KW-1185">Reference proteome</keyword>
<dbReference type="AlphaFoldDB" id="A0A5J6HR66"/>
<name>A0A5J6HR66_STRAD</name>
<dbReference type="KEGG" id="salw:CP975_32910"/>
<evidence type="ECO:0000256" key="2">
    <source>
        <dbReference type="SAM" id="SignalP"/>
    </source>
</evidence>
<feature type="transmembrane region" description="Helical" evidence="1">
    <location>
        <begin position="35"/>
        <end position="57"/>
    </location>
</feature>
<keyword evidence="1" id="KW-0812">Transmembrane</keyword>
<feature type="transmembrane region" description="Helical" evidence="1">
    <location>
        <begin position="100"/>
        <end position="120"/>
    </location>
</feature>
<reference evidence="3 4" key="1">
    <citation type="submission" date="2017-09" db="EMBL/GenBank/DDBJ databases">
        <authorList>
            <person name="Lee N."/>
            <person name="Cho B.-K."/>
        </authorList>
    </citation>
    <scope>NUCLEOTIDE SEQUENCE [LARGE SCALE GENOMIC DNA]</scope>
    <source>
        <strain evidence="3 4">ATCC 12461</strain>
    </source>
</reference>
<evidence type="ECO:0000256" key="1">
    <source>
        <dbReference type="SAM" id="Phobius"/>
    </source>
</evidence>
<keyword evidence="2" id="KW-0732">Signal</keyword>
<keyword evidence="1" id="KW-0472">Membrane</keyword>
<evidence type="ECO:0000313" key="3">
    <source>
        <dbReference type="EMBL" id="QEV21682.1"/>
    </source>
</evidence>
<dbReference type="RefSeq" id="WP_055534404.1">
    <property type="nucleotide sequence ID" value="NZ_CP023695.1"/>
</dbReference>
<evidence type="ECO:0008006" key="5">
    <source>
        <dbReference type="Google" id="ProtNLM"/>
    </source>
</evidence>
<sequence length="122" mass="12633">MHTLAALALAVFLSCTAVAHVVLPAYFRTLVPAWMPAPTIIVAVSAVAELAVAGLLFFPVTRGAGGWAAVVLLAVFQVSHLDAARHTRTAVRFLDTRPGVAARIVVNAAYLAWAGAVAIASC</sequence>
<feature type="signal peptide" evidence="2">
    <location>
        <begin position="1"/>
        <end position="19"/>
    </location>
</feature>
<dbReference type="OrthoDB" id="5192901at2"/>